<comment type="caution">
    <text evidence="3">The sequence shown here is derived from an EMBL/GenBank/DDBJ whole genome shotgun (WGS) entry which is preliminary data.</text>
</comment>
<feature type="region of interest" description="Disordered" evidence="1">
    <location>
        <begin position="148"/>
        <end position="169"/>
    </location>
</feature>
<dbReference type="EMBL" id="NSDM01000011">
    <property type="protein sequence ID" value="MDQ2587210.1"/>
    <property type="molecule type" value="Genomic_DNA"/>
</dbReference>
<sequence>MTPSPWTCGPACCPAAWSSGTARRGRCPSRSGRASTRCWTGSPRPWSTAARSATANRSSRPTAAWAGARTRPPALPRPGDPEERVFPAHGLAVAWRTSTTWPRPCSTPVRVAGEAPPHARAWHLAGHDEPLFDARIEAWWRGPVVPGSYHRHQGRSEPAAPAERERTAVRSVAERYGHFGRRELSDMAHAEEPWRVATCRSPSPAAGRSGTTCRPGTPAG</sequence>
<feature type="region of interest" description="Disordered" evidence="1">
    <location>
        <begin position="190"/>
        <end position="220"/>
    </location>
</feature>
<dbReference type="Proteomes" id="UP001225605">
    <property type="component" value="Unassembled WGS sequence"/>
</dbReference>
<dbReference type="InterPro" id="IPR025272">
    <property type="entry name" value="SocA_Panacea"/>
</dbReference>
<proteinExistence type="predicted"/>
<dbReference type="Pfam" id="PF13274">
    <property type="entry name" value="SocA_Panacea"/>
    <property type="match status" value="1"/>
</dbReference>
<protein>
    <recommendedName>
        <fullName evidence="2">Antitoxin SocA-like Panacea domain-containing protein</fullName>
    </recommendedName>
</protein>
<gene>
    <name evidence="3" type="ORF">CKY47_25120</name>
</gene>
<evidence type="ECO:0000256" key="1">
    <source>
        <dbReference type="SAM" id="MobiDB-lite"/>
    </source>
</evidence>
<feature type="domain" description="Antitoxin SocA-like Panacea" evidence="2">
    <location>
        <begin position="121"/>
        <end position="194"/>
    </location>
</feature>
<reference evidence="3 4" key="1">
    <citation type="submission" date="2017-06" db="EMBL/GenBank/DDBJ databases">
        <title>Cultured bacterium strain Saccharothrix yanglingensis Hhs.015.</title>
        <authorList>
            <person name="Xia Y."/>
        </authorList>
    </citation>
    <scope>NUCLEOTIDE SEQUENCE [LARGE SCALE GENOMIC DNA]</scope>
    <source>
        <strain evidence="3 4">Hhs.015</strain>
    </source>
</reference>
<feature type="compositionally biased region" description="Low complexity" evidence="1">
    <location>
        <begin position="47"/>
        <end position="64"/>
    </location>
</feature>
<evidence type="ECO:0000313" key="3">
    <source>
        <dbReference type="EMBL" id="MDQ2587210.1"/>
    </source>
</evidence>
<organism evidence="3 4">
    <name type="scientific">Saccharothrix yanglingensis</name>
    <dbReference type="NCBI Taxonomy" id="659496"/>
    <lineage>
        <taxon>Bacteria</taxon>
        <taxon>Bacillati</taxon>
        <taxon>Actinomycetota</taxon>
        <taxon>Actinomycetes</taxon>
        <taxon>Pseudonocardiales</taxon>
        <taxon>Pseudonocardiaceae</taxon>
        <taxon>Saccharothrix</taxon>
    </lineage>
</organism>
<evidence type="ECO:0000313" key="4">
    <source>
        <dbReference type="Proteomes" id="UP001225605"/>
    </source>
</evidence>
<evidence type="ECO:0000259" key="2">
    <source>
        <dbReference type="Pfam" id="PF13274"/>
    </source>
</evidence>
<feature type="region of interest" description="Disordered" evidence="1">
    <location>
        <begin position="18"/>
        <end position="82"/>
    </location>
</feature>
<name>A0ABU0X527_9PSEU</name>
<keyword evidence="4" id="KW-1185">Reference proteome</keyword>
<accession>A0ABU0X527</accession>